<gene>
    <name evidence="1" type="ORF">KBB96_06130</name>
</gene>
<dbReference type="KEGG" id="lamb:KBB96_06130"/>
<dbReference type="RefSeq" id="WP_211633537.1">
    <property type="nucleotide sequence ID" value="NZ_CP073100.1"/>
</dbReference>
<protein>
    <submittedName>
        <fullName evidence="1">Alpha/beta hydrolase</fullName>
    </submittedName>
</protein>
<proteinExistence type="predicted"/>
<dbReference type="PANTHER" id="PTHR12277:SF79">
    <property type="entry name" value="XAA-PRO DIPEPTIDYL-PEPTIDASE-RELATED"/>
    <property type="match status" value="1"/>
</dbReference>
<name>A0A975J1T5_9BACT</name>
<dbReference type="AlphaFoldDB" id="A0A975J1T5"/>
<dbReference type="SUPFAM" id="SSF53474">
    <property type="entry name" value="alpha/beta-Hydrolases"/>
    <property type="match status" value="1"/>
</dbReference>
<accession>A0A975J1T5</accession>
<keyword evidence="1" id="KW-0378">Hydrolase</keyword>
<dbReference type="Gene3D" id="3.40.50.1820">
    <property type="entry name" value="alpha/beta hydrolase"/>
    <property type="match status" value="1"/>
</dbReference>
<dbReference type="InterPro" id="IPR029058">
    <property type="entry name" value="AB_hydrolase_fold"/>
</dbReference>
<sequence>MGVLTGLLLLTLVLAVVFQDRIIYIPHPYAAGAVEKWASQTGAKVLDFQTTDGPQHAYLLSRSSSPRHLWVVCGGSGSVSLDWSDWLRDRGPQDDAWLFVDIPGYGANAGSPSPEAIARSVKTSVPLAVEALHWTTDEAGHRLRFFGHSIGAAVCLIAARENDIRQGVLLTPFTSTMEMASAWTGLPLGPLLRHRFDNRERLLEIEAKGGGHVILLHGTRDETIPVSMSRDLAKRAPHTVKLIEIPDGRHNNLPEFAPQEIEKALREAAGDR</sequence>
<dbReference type="Proteomes" id="UP000676169">
    <property type="component" value="Chromosome"/>
</dbReference>
<dbReference type="PANTHER" id="PTHR12277">
    <property type="entry name" value="ALPHA/BETA HYDROLASE DOMAIN-CONTAINING PROTEIN"/>
    <property type="match status" value="1"/>
</dbReference>
<evidence type="ECO:0000313" key="2">
    <source>
        <dbReference type="Proteomes" id="UP000676169"/>
    </source>
</evidence>
<organism evidence="1 2">
    <name type="scientific">Luteolibacter ambystomatis</name>
    <dbReference type="NCBI Taxonomy" id="2824561"/>
    <lineage>
        <taxon>Bacteria</taxon>
        <taxon>Pseudomonadati</taxon>
        <taxon>Verrucomicrobiota</taxon>
        <taxon>Verrucomicrobiia</taxon>
        <taxon>Verrucomicrobiales</taxon>
        <taxon>Verrucomicrobiaceae</taxon>
        <taxon>Luteolibacter</taxon>
    </lineage>
</organism>
<dbReference type="GO" id="GO:0016787">
    <property type="term" value="F:hydrolase activity"/>
    <property type="evidence" value="ECO:0007669"/>
    <property type="project" value="UniProtKB-KW"/>
</dbReference>
<evidence type="ECO:0000313" key="1">
    <source>
        <dbReference type="EMBL" id="QUE52468.1"/>
    </source>
</evidence>
<reference evidence="1" key="1">
    <citation type="submission" date="2021-04" db="EMBL/GenBank/DDBJ databases">
        <title>Luteolibacter sp. 32A isolated from the skin of an Anderson's salamander (Ambystoma andersonii).</title>
        <authorList>
            <person name="Spergser J."/>
            <person name="Busse H.-J."/>
        </authorList>
    </citation>
    <scope>NUCLEOTIDE SEQUENCE</scope>
    <source>
        <strain evidence="1">32A</strain>
    </source>
</reference>
<keyword evidence="2" id="KW-1185">Reference proteome</keyword>
<dbReference type="EMBL" id="CP073100">
    <property type="protein sequence ID" value="QUE52468.1"/>
    <property type="molecule type" value="Genomic_DNA"/>
</dbReference>